<protein>
    <submittedName>
        <fullName evidence="1">ATP-dependent DNA helicase RecQ</fullName>
        <ecNumber evidence="1">3.6.4.12</ecNumber>
    </submittedName>
</protein>
<organism evidence="1 2">
    <name type="scientific">Escherichia coli</name>
    <dbReference type="NCBI Taxonomy" id="562"/>
    <lineage>
        <taxon>Bacteria</taxon>
        <taxon>Pseudomonadati</taxon>
        <taxon>Pseudomonadota</taxon>
        <taxon>Gammaproteobacteria</taxon>
        <taxon>Enterobacterales</taxon>
        <taxon>Enterobacteriaceae</taxon>
        <taxon>Escherichia</taxon>
    </lineage>
</organism>
<accession>A0A2X3JUA4</accession>
<name>A0A2X3JUA4_ECOLX</name>
<evidence type="ECO:0000313" key="2">
    <source>
        <dbReference type="Proteomes" id="UP000250991"/>
    </source>
</evidence>
<keyword evidence="1" id="KW-0347">Helicase</keyword>
<dbReference type="GO" id="GO:0003678">
    <property type="term" value="F:DNA helicase activity"/>
    <property type="evidence" value="ECO:0007669"/>
    <property type="project" value="UniProtKB-EC"/>
</dbReference>
<dbReference type="AlphaFoldDB" id="A0A2X3JUA4"/>
<dbReference type="EMBL" id="UARW01000010">
    <property type="protein sequence ID" value="SQD08022.1"/>
    <property type="molecule type" value="Genomic_DNA"/>
</dbReference>
<dbReference type="EC" id="3.6.4.12" evidence="1"/>
<sequence length="107" mass="11852">MNVAQAEVLNLESGAKQVLQETFGYQQFRPGQEELSTLCFPVAIAWSSCHRWRKIPLLSNSCLIAKRPYRGCFTADFVDEDQVDQLQANGVAAACLNSTQTANSNLK</sequence>
<keyword evidence="1" id="KW-0547">Nucleotide-binding</keyword>
<dbReference type="Proteomes" id="UP000250991">
    <property type="component" value="Unassembled WGS sequence"/>
</dbReference>
<evidence type="ECO:0000313" key="1">
    <source>
        <dbReference type="EMBL" id="SQD08022.1"/>
    </source>
</evidence>
<reference evidence="1 2" key="1">
    <citation type="submission" date="2018-06" db="EMBL/GenBank/DDBJ databases">
        <authorList>
            <consortium name="Pathogen Informatics"/>
            <person name="Doyle S."/>
        </authorList>
    </citation>
    <scope>NUCLEOTIDE SEQUENCE [LARGE SCALE GENOMIC DNA]</scope>
    <source>
        <strain evidence="1 2">NCTC8009</strain>
    </source>
</reference>
<keyword evidence="1" id="KW-0067">ATP-binding</keyword>
<proteinExistence type="predicted"/>
<gene>
    <name evidence="1" type="primary">recQ_6</name>
    <name evidence="1" type="ORF">NCTC8009_08686</name>
</gene>
<dbReference type="GO" id="GO:0016787">
    <property type="term" value="F:hydrolase activity"/>
    <property type="evidence" value="ECO:0007669"/>
    <property type="project" value="UniProtKB-KW"/>
</dbReference>
<keyword evidence="1" id="KW-0378">Hydrolase</keyword>